<feature type="region of interest" description="Disordered" evidence="1">
    <location>
        <begin position="40"/>
        <end position="64"/>
    </location>
</feature>
<feature type="compositionally biased region" description="Basic and acidic residues" evidence="1">
    <location>
        <begin position="40"/>
        <end position="54"/>
    </location>
</feature>
<dbReference type="AlphaFoldDB" id="A0A0H5DQ95"/>
<dbReference type="RefSeq" id="WP_098038674.1">
    <property type="nucleotide sequence ID" value="NZ_CWGJ01000024.1"/>
</dbReference>
<reference evidence="3" key="1">
    <citation type="submission" date="2015-06" db="EMBL/GenBank/DDBJ databases">
        <authorList>
            <person name="Bertelli C."/>
        </authorList>
    </citation>
    <scope>NUCLEOTIDE SEQUENCE [LARGE SCALE GENOMIC DNA]</scope>
    <source>
        <strain evidence="3">CRIB-30</strain>
    </source>
</reference>
<gene>
    <name evidence="2" type="ORF">ELAC_1479</name>
</gene>
<evidence type="ECO:0000313" key="2">
    <source>
        <dbReference type="EMBL" id="CRX38811.1"/>
    </source>
</evidence>
<sequence>MKRDLVIICLWMLPLLSCSLEDKHREAKIKRQNQTGEIIERKEGERRFLAERPKPSTLPRYPWSNRFEKGAKISLNDDKETSTP</sequence>
<evidence type="ECO:0000256" key="1">
    <source>
        <dbReference type="SAM" id="MobiDB-lite"/>
    </source>
</evidence>
<keyword evidence="3" id="KW-1185">Reference proteome</keyword>
<evidence type="ECO:0000313" key="3">
    <source>
        <dbReference type="Proteomes" id="UP000220251"/>
    </source>
</evidence>
<protein>
    <submittedName>
        <fullName evidence="2">Uncharacterized protein</fullName>
    </submittedName>
</protein>
<dbReference type="EMBL" id="CWGJ01000024">
    <property type="protein sequence ID" value="CRX38811.1"/>
    <property type="molecule type" value="Genomic_DNA"/>
</dbReference>
<dbReference type="Proteomes" id="UP000220251">
    <property type="component" value="Unassembled WGS sequence"/>
</dbReference>
<name>A0A0H5DQ95_9BACT</name>
<proteinExistence type="predicted"/>
<organism evidence="2 3">
    <name type="scientific">Estrella lausannensis</name>
    <dbReference type="NCBI Taxonomy" id="483423"/>
    <lineage>
        <taxon>Bacteria</taxon>
        <taxon>Pseudomonadati</taxon>
        <taxon>Chlamydiota</taxon>
        <taxon>Chlamydiia</taxon>
        <taxon>Parachlamydiales</taxon>
        <taxon>Candidatus Criblamydiaceae</taxon>
        <taxon>Estrella</taxon>
    </lineage>
</organism>
<accession>A0A0H5DQ95</accession>